<keyword evidence="4" id="KW-1185">Reference proteome</keyword>
<protein>
    <submittedName>
        <fullName evidence="3">Unnamed protein product</fullName>
    </submittedName>
</protein>
<dbReference type="Proteomes" id="UP001165121">
    <property type="component" value="Unassembled WGS sequence"/>
</dbReference>
<feature type="compositionally biased region" description="Low complexity" evidence="2">
    <location>
        <begin position="372"/>
        <end position="384"/>
    </location>
</feature>
<dbReference type="OrthoDB" id="123301at2759"/>
<evidence type="ECO:0000313" key="3">
    <source>
        <dbReference type="EMBL" id="GMG18276.1"/>
    </source>
</evidence>
<feature type="region of interest" description="Disordered" evidence="2">
    <location>
        <begin position="1"/>
        <end position="99"/>
    </location>
</feature>
<organism evidence="3 4">
    <name type="scientific">Phytophthora fragariaefolia</name>
    <dbReference type="NCBI Taxonomy" id="1490495"/>
    <lineage>
        <taxon>Eukaryota</taxon>
        <taxon>Sar</taxon>
        <taxon>Stramenopiles</taxon>
        <taxon>Oomycota</taxon>
        <taxon>Peronosporomycetes</taxon>
        <taxon>Peronosporales</taxon>
        <taxon>Peronosporaceae</taxon>
        <taxon>Phytophthora</taxon>
    </lineage>
</organism>
<dbReference type="EMBL" id="BSXT01019323">
    <property type="protein sequence ID" value="GMG18276.1"/>
    <property type="molecule type" value="Genomic_DNA"/>
</dbReference>
<evidence type="ECO:0000313" key="4">
    <source>
        <dbReference type="Proteomes" id="UP001165121"/>
    </source>
</evidence>
<evidence type="ECO:0000256" key="1">
    <source>
        <dbReference type="SAM" id="Coils"/>
    </source>
</evidence>
<comment type="caution">
    <text evidence="3">The sequence shown here is derived from an EMBL/GenBank/DDBJ whole genome shotgun (WGS) entry which is preliminary data.</text>
</comment>
<reference evidence="3" key="1">
    <citation type="submission" date="2023-04" db="EMBL/GenBank/DDBJ databases">
        <title>Phytophthora fragariaefolia NBRC 109709.</title>
        <authorList>
            <person name="Ichikawa N."/>
            <person name="Sato H."/>
            <person name="Tonouchi N."/>
        </authorList>
    </citation>
    <scope>NUCLEOTIDE SEQUENCE</scope>
    <source>
        <strain evidence="3">NBRC 109709</strain>
    </source>
</reference>
<evidence type="ECO:0000256" key="2">
    <source>
        <dbReference type="SAM" id="MobiDB-lite"/>
    </source>
</evidence>
<proteinExistence type="predicted"/>
<dbReference type="AlphaFoldDB" id="A0A9W6YK70"/>
<feature type="compositionally biased region" description="Basic and acidic residues" evidence="2">
    <location>
        <begin position="45"/>
        <end position="70"/>
    </location>
</feature>
<keyword evidence="1" id="KW-0175">Coiled coil</keyword>
<accession>A0A9W6YK70</accession>
<feature type="compositionally biased region" description="Basic and acidic residues" evidence="2">
    <location>
        <begin position="83"/>
        <end position="93"/>
    </location>
</feature>
<gene>
    <name evidence="3" type="ORF">Pfra01_003063100</name>
</gene>
<name>A0A9W6YK70_9STRA</name>
<sequence>MEPAGGDAPEARTQGNDAQERASQSGDASKSSKSQETPAEASPSGDERRVHFAGNDDDKEGDNGEGHVDADGDEVMEGSTVDTEAKESDDRLNADPNGSSSLNAVSATLNAGDKALVEHSFLALGWRERRLVSNAEYAGLSASKLVPASSFHFVDESAQRPASWLVPPPIATDTPFRMVGVPASADADLLDVNEGLRREWAAMEVYWKEEVERITAAKQDGESAFKQNFIRQQEDHQHALNARADEIAELKDQLQTSEALCEVLRREIREKTLGAWAFSDFLDREPQVTVAGNWKRLQELFGHFADGTTPPAGWITNIHVVAIDQPQCVCGDYAAERKKANGGDSASKLVPPLRKTVDLTGGNARSSKSKSKQSASTGKSASKG</sequence>
<feature type="region of interest" description="Disordered" evidence="2">
    <location>
        <begin position="341"/>
        <end position="384"/>
    </location>
</feature>
<feature type="compositionally biased region" description="Low complexity" evidence="2">
    <location>
        <begin position="22"/>
        <end position="35"/>
    </location>
</feature>
<feature type="coiled-coil region" evidence="1">
    <location>
        <begin position="240"/>
        <end position="267"/>
    </location>
</feature>